<dbReference type="InterPro" id="IPR000120">
    <property type="entry name" value="Amidase"/>
</dbReference>
<dbReference type="Pfam" id="PF01425">
    <property type="entry name" value="Amidase"/>
    <property type="match status" value="1"/>
</dbReference>
<dbReference type="Gene3D" id="3.90.1300.10">
    <property type="entry name" value="Amidase signature (AS) domain"/>
    <property type="match status" value="1"/>
</dbReference>
<dbReference type="InterPro" id="IPR036928">
    <property type="entry name" value="AS_sf"/>
</dbReference>
<dbReference type="SUPFAM" id="SSF75304">
    <property type="entry name" value="Amidase signature (AS) enzymes"/>
    <property type="match status" value="1"/>
</dbReference>
<evidence type="ECO:0000313" key="3">
    <source>
        <dbReference type="EMBL" id="TXL63307.1"/>
    </source>
</evidence>
<comment type="similarity">
    <text evidence="1">Belongs to the amidase family.</text>
</comment>
<keyword evidence="3" id="KW-0378">Hydrolase</keyword>
<feature type="domain" description="Amidase" evidence="2">
    <location>
        <begin position="36"/>
        <end position="455"/>
    </location>
</feature>
<proteinExistence type="inferred from homology"/>
<dbReference type="InterPro" id="IPR020556">
    <property type="entry name" value="Amidase_CS"/>
</dbReference>
<dbReference type="OrthoDB" id="9811471at2"/>
<dbReference type="Proteomes" id="UP000321571">
    <property type="component" value="Unassembled WGS sequence"/>
</dbReference>
<evidence type="ECO:0000313" key="4">
    <source>
        <dbReference type="Proteomes" id="UP000321571"/>
    </source>
</evidence>
<dbReference type="PANTHER" id="PTHR11895">
    <property type="entry name" value="TRANSAMIDASE"/>
    <property type="match status" value="1"/>
</dbReference>
<dbReference type="InterPro" id="IPR023631">
    <property type="entry name" value="Amidase_dom"/>
</dbReference>
<dbReference type="EMBL" id="VDUX01000001">
    <property type="protein sequence ID" value="TXL63307.1"/>
    <property type="molecule type" value="Genomic_DNA"/>
</dbReference>
<reference evidence="3 4" key="1">
    <citation type="submission" date="2019-06" db="EMBL/GenBank/DDBJ databases">
        <title>Aeromicrobium sp. nov., isolated from a maize field.</title>
        <authorList>
            <person name="Lin S.-Y."/>
            <person name="Tsai C.-F."/>
            <person name="Young C.-C."/>
        </authorList>
    </citation>
    <scope>NUCLEOTIDE SEQUENCE [LARGE SCALE GENOMIC DNA]</scope>
    <source>
        <strain evidence="3 4">CC-CFT486</strain>
    </source>
</reference>
<organism evidence="3 4">
    <name type="scientific">Aeromicrobium terrae</name>
    <dbReference type="NCBI Taxonomy" id="2498846"/>
    <lineage>
        <taxon>Bacteria</taxon>
        <taxon>Bacillati</taxon>
        <taxon>Actinomycetota</taxon>
        <taxon>Actinomycetes</taxon>
        <taxon>Propionibacteriales</taxon>
        <taxon>Nocardioidaceae</taxon>
        <taxon>Aeromicrobium</taxon>
    </lineage>
</organism>
<dbReference type="GO" id="GO:0004040">
    <property type="term" value="F:amidase activity"/>
    <property type="evidence" value="ECO:0007669"/>
    <property type="project" value="UniProtKB-EC"/>
</dbReference>
<gene>
    <name evidence="3" type="ORF">FHP06_00185</name>
</gene>
<dbReference type="NCBIfam" id="NF005899">
    <property type="entry name" value="PRK07869.1"/>
    <property type="match status" value="1"/>
</dbReference>
<keyword evidence="4" id="KW-1185">Reference proteome</keyword>
<protein>
    <submittedName>
        <fullName evidence="3">Amidase</fullName>
        <ecNumber evidence="3">3.5.1.4</ecNumber>
    </submittedName>
</protein>
<comment type="caution">
    <text evidence="3">The sequence shown here is derived from an EMBL/GenBank/DDBJ whole genome shotgun (WGS) entry which is preliminary data.</text>
</comment>
<sequence>MTEHGRVHAFGDDALGDLDAVGVAASIAAGEISAREAIEAAIARIERVDPALNAVVVRDFERALEQSDSPAPGVFSGVPSMVKDNTDVAGLPSRQGSLAVPATPATADAPFTTQLLSTGLLTLGKTTMPEFGFNATTEHPTLPPTRNPWHTAYSSGASSGGAAALVASGALPIAHANDGGGSIRIPAAACGLVGLKPTRGRVVDAVEAKTMPVNIVSNGVVTRSVRDTAHFLAGAEAHQPAKGLPPVGLVEGPSDRRLRVGLILDSVTGTPTDDETRAAVEATARRLEKLGHTIVPVPLPVGETFKRDFQHYWALLAFATQRFGRRVMHPDFDSSKTDPLTQFLAGRFLRQAWRTPMTIRNLKRSEKVYRDSFAAEGVDVVLSPTVGYTTPEIGYLSPAVEFPEMFERLVAYAAFTPLNNTAGAPAVSLPLGRTADGRPIGVHFSGQHGDERTLLELAFELEADAPFARIQD</sequence>
<evidence type="ECO:0000259" key="2">
    <source>
        <dbReference type="Pfam" id="PF01425"/>
    </source>
</evidence>
<dbReference type="PANTHER" id="PTHR11895:SF7">
    <property type="entry name" value="GLUTAMYL-TRNA(GLN) AMIDOTRANSFERASE SUBUNIT A, MITOCHONDRIAL"/>
    <property type="match status" value="1"/>
</dbReference>
<accession>A0A5C8NQA7</accession>
<dbReference type="PROSITE" id="PS00571">
    <property type="entry name" value="AMIDASES"/>
    <property type="match status" value="1"/>
</dbReference>
<evidence type="ECO:0000256" key="1">
    <source>
        <dbReference type="ARBA" id="ARBA00009199"/>
    </source>
</evidence>
<dbReference type="AlphaFoldDB" id="A0A5C8NQA7"/>
<name>A0A5C8NQA7_9ACTN</name>
<dbReference type="EC" id="3.5.1.4" evidence="3"/>